<evidence type="ECO:0000313" key="3">
    <source>
        <dbReference type="Proteomes" id="UP000319160"/>
    </source>
</evidence>
<sequence>MADPLSVTGVVLGVISLGLQVAGGLSDYLDAVRGRTEELNSAKQQAAEMKDLLLTIKDLFPQVEKNWPAPAALVERHVKSCNMELSALHVLLSEISQPSPSSSSIRSRLAETTKKLVYPFDRSHICRLEERLAKVNNALQTALQVTELNISITSANQIRQVHDLVLSMSQTHVVQTQSASSTAARAIPQETANSGAVVSLDSIKTAISLASKPPSLLSSSIEILTHYNTAQAVCSCRQFRKTSYYRRSWGHFSFSYRASSTRRHLLDCPFSHVDGETQATNLTIEYRGLKKLFQKAVALSLLNTQGAGGRSISPTFTYYPTVDKGIAPAFRILYLSNNMLYSDSITGEAAMKTLQYCFNSIFTLYSQKKASPKDIDSDGQSIMHLAANIASRDLLKRDPQTLKEVNQFKHTPLHLALLHPPCLRRILEAGGSLLSENADFSGATPLECAIAWRYRASARILLASGSRITSKCLFFNDQYCIDDLLTALKQRRNELKVLALENMTKAEAESFGLHENKVLDGNASKVQELLIKRGICIPPQLYVGRGSSMPYPIYRLYCPRRIRIFIFDKLWALGFRDVDSCDSTGCPPFLSGLHREIESVRWLIEHGADYWTPFSEKSRGAFVTASVTPAHFCLSIIGRQSYHDAENIDADNETRQWVVEKLVQVRVRDACSSCFCFVGGCTPFKAFFDWCSNLQYHSLPYIVRWWLCSIQTFQTSLSEEDSIAALRRMTFDALGISHTCCNFDLVPSKYQESLLTPEEADEINSEQTTLLNLFTDLSIELSRIAYEDRGGAPLIVNDPEEFWMRRWLPRITETLESLEGDDLTEEERSAAEAIGVVWGPQPAQVVETESEPDDTPEYVMREVEKIMNE</sequence>
<evidence type="ECO:0008006" key="4">
    <source>
        <dbReference type="Google" id="ProtNLM"/>
    </source>
</evidence>
<feature type="chain" id="PRO_5021797265" description="Fungal N-terminal domain-containing protein" evidence="1">
    <location>
        <begin position="25"/>
        <end position="869"/>
    </location>
</feature>
<feature type="signal peptide" evidence="1">
    <location>
        <begin position="1"/>
        <end position="24"/>
    </location>
</feature>
<keyword evidence="3" id="KW-1185">Reference proteome</keyword>
<dbReference type="EMBL" id="VFLP01000014">
    <property type="protein sequence ID" value="TRX95690.1"/>
    <property type="molecule type" value="Genomic_DNA"/>
</dbReference>
<dbReference type="AlphaFoldDB" id="A0A553I669"/>
<dbReference type="Gene3D" id="1.25.40.20">
    <property type="entry name" value="Ankyrin repeat-containing domain"/>
    <property type="match status" value="1"/>
</dbReference>
<reference evidence="3" key="1">
    <citation type="submission" date="2019-06" db="EMBL/GenBank/DDBJ databases">
        <title>Draft genome sequence of the griseofulvin-producing fungus Xylaria cubensis strain G536.</title>
        <authorList>
            <person name="Mead M.E."/>
            <person name="Raja H.A."/>
            <person name="Steenwyk J.L."/>
            <person name="Knowles S.L."/>
            <person name="Oberlies N.H."/>
            <person name="Rokas A."/>
        </authorList>
    </citation>
    <scope>NUCLEOTIDE SEQUENCE [LARGE SCALE GENOMIC DNA]</scope>
    <source>
        <strain evidence="3">G536</strain>
    </source>
</reference>
<dbReference type="SUPFAM" id="SSF48403">
    <property type="entry name" value="Ankyrin repeat"/>
    <property type="match status" value="1"/>
</dbReference>
<dbReference type="Proteomes" id="UP000319160">
    <property type="component" value="Unassembled WGS sequence"/>
</dbReference>
<keyword evidence="1" id="KW-0732">Signal</keyword>
<dbReference type="OrthoDB" id="1577640at2759"/>
<accession>A0A553I669</accession>
<evidence type="ECO:0000256" key="1">
    <source>
        <dbReference type="SAM" id="SignalP"/>
    </source>
</evidence>
<organism evidence="2 3">
    <name type="scientific">Xylaria flabelliformis</name>
    <dbReference type="NCBI Taxonomy" id="2512241"/>
    <lineage>
        <taxon>Eukaryota</taxon>
        <taxon>Fungi</taxon>
        <taxon>Dikarya</taxon>
        <taxon>Ascomycota</taxon>
        <taxon>Pezizomycotina</taxon>
        <taxon>Sordariomycetes</taxon>
        <taxon>Xylariomycetidae</taxon>
        <taxon>Xylariales</taxon>
        <taxon>Xylariaceae</taxon>
        <taxon>Xylaria</taxon>
    </lineage>
</organism>
<evidence type="ECO:0000313" key="2">
    <source>
        <dbReference type="EMBL" id="TRX95690.1"/>
    </source>
</evidence>
<protein>
    <recommendedName>
        <fullName evidence="4">Fungal N-terminal domain-containing protein</fullName>
    </recommendedName>
</protein>
<comment type="caution">
    <text evidence="2">The sequence shown here is derived from an EMBL/GenBank/DDBJ whole genome shotgun (WGS) entry which is preliminary data.</text>
</comment>
<proteinExistence type="predicted"/>
<dbReference type="InterPro" id="IPR036770">
    <property type="entry name" value="Ankyrin_rpt-contain_sf"/>
</dbReference>
<name>A0A553I669_9PEZI</name>
<gene>
    <name evidence="2" type="ORF">FHL15_003244</name>
</gene>